<dbReference type="KEGG" id="pkb:B4V02_12385"/>
<gene>
    <name evidence="2" type="ORF">B4V02_12385</name>
</gene>
<feature type="domain" description="AB hydrolase-1" evidence="1">
    <location>
        <begin position="25"/>
        <end position="162"/>
    </location>
</feature>
<dbReference type="InterPro" id="IPR000639">
    <property type="entry name" value="Epox_hydrolase-like"/>
</dbReference>
<keyword evidence="2" id="KW-0378">Hydrolase</keyword>
<dbReference type="GO" id="GO:0004301">
    <property type="term" value="F:epoxide hydrolase activity"/>
    <property type="evidence" value="ECO:0007669"/>
    <property type="project" value="TreeGrafter"/>
</dbReference>
<dbReference type="FunFam" id="3.40.50.1820:FF:000173">
    <property type="entry name" value="Alpha/beta hydrolase"/>
    <property type="match status" value="1"/>
</dbReference>
<proteinExistence type="predicted"/>
<dbReference type="EMBL" id="CP020028">
    <property type="protein sequence ID" value="ASR47418.1"/>
    <property type="molecule type" value="Genomic_DNA"/>
</dbReference>
<reference evidence="2 3" key="1">
    <citation type="submission" date="2017-03" db="EMBL/GenBank/DDBJ databases">
        <title>Complete genome sequence of Paenibacillus Kribbensis producing bioflocculants.</title>
        <authorList>
            <person name="Lee H.-G."/>
            <person name="Oh H.-M."/>
        </authorList>
    </citation>
    <scope>NUCLEOTIDE SEQUENCE [LARGE SCALE GENOMIC DNA]</scope>
    <source>
        <strain evidence="2 3">AM49</strain>
    </source>
</reference>
<dbReference type="PRINTS" id="PR00412">
    <property type="entry name" value="EPOXHYDRLASE"/>
</dbReference>
<evidence type="ECO:0000313" key="2">
    <source>
        <dbReference type="EMBL" id="ASR47418.1"/>
    </source>
</evidence>
<sequence length="286" mass="33080">MTTYHSLEVEGLNVFYREAGNPNNPVILLLHGFPSASHMFRELIPILEKDYYLIAPDYPGFGNTSSPDREDFQYTFDHITEIIETFIDKLGLAKYALYVFDYGAPIGFRIAMHHPERVTAIISQNGNIYREGLGEKWAAREDYWRYPTQEKRESYRAAFAPNTIKGQYVDGTKESQVSPDGYTLDIAYMSRLGNDEKQLDLIFDYQNNVKMYPEFQQYLREYQPPLLATWGKNDVSFIPAGAEAFKKDLPKAEIHLLDTGHFALETHAYEIGKQMLDFLKNNKRVE</sequence>
<dbReference type="RefSeq" id="WP_007432322.1">
    <property type="nucleotide sequence ID" value="NZ_CP020028.1"/>
</dbReference>
<dbReference type="PANTHER" id="PTHR42977">
    <property type="entry name" value="HYDROLASE-RELATED"/>
    <property type="match status" value="1"/>
</dbReference>
<evidence type="ECO:0000313" key="3">
    <source>
        <dbReference type="Proteomes" id="UP000214666"/>
    </source>
</evidence>
<name>A0A222WN44_9BACL</name>
<dbReference type="InterPro" id="IPR029058">
    <property type="entry name" value="AB_hydrolase_fold"/>
</dbReference>
<dbReference type="SUPFAM" id="SSF53474">
    <property type="entry name" value="alpha/beta-Hydrolases"/>
    <property type="match status" value="1"/>
</dbReference>
<keyword evidence="3" id="KW-1185">Reference proteome</keyword>
<dbReference type="AlphaFoldDB" id="A0A222WN44"/>
<dbReference type="Gene3D" id="3.40.50.1820">
    <property type="entry name" value="alpha/beta hydrolase"/>
    <property type="match status" value="1"/>
</dbReference>
<protein>
    <submittedName>
        <fullName evidence="2">Hydrolase</fullName>
    </submittedName>
</protein>
<dbReference type="InterPro" id="IPR000073">
    <property type="entry name" value="AB_hydrolase_1"/>
</dbReference>
<dbReference type="InterPro" id="IPR051340">
    <property type="entry name" value="Haloalkane_dehalogenase"/>
</dbReference>
<dbReference type="Pfam" id="PF00561">
    <property type="entry name" value="Abhydrolase_1"/>
    <property type="match status" value="1"/>
</dbReference>
<dbReference type="OrthoDB" id="9797695at2"/>
<dbReference type="STRING" id="172713.GCA_001705305_00972"/>
<accession>A0A222WN44</accession>
<evidence type="ECO:0000259" key="1">
    <source>
        <dbReference type="Pfam" id="PF00561"/>
    </source>
</evidence>
<dbReference type="PANTHER" id="PTHR42977:SF1">
    <property type="entry name" value="BLR6576 PROTEIN"/>
    <property type="match status" value="1"/>
</dbReference>
<organism evidence="2 3">
    <name type="scientific">Paenibacillus kribbensis</name>
    <dbReference type="NCBI Taxonomy" id="172713"/>
    <lineage>
        <taxon>Bacteria</taxon>
        <taxon>Bacillati</taxon>
        <taxon>Bacillota</taxon>
        <taxon>Bacilli</taxon>
        <taxon>Bacillales</taxon>
        <taxon>Paenibacillaceae</taxon>
        <taxon>Paenibacillus</taxon>
    </lineage>
</organism>
<dbReference type="Proteomes" id="UP000214666">
    <property type="component" value="Chromosome"/>
</dbReference>